<reference evidence="1 2" key="1">
    <citation type="journal article" date="2018" name="BMC Genomics">
        <title>Genomic comparison of Trypanosoma conorhini and Trypanosoma rangeli to Trypanosoma cruzi strains of high and low virulence.</title>
        <authorList>
            <person name="Bradwell K.R."/>
            <person name="Koparde V.N."/>
            <person name="Matveyev A.V."/>
            <person name="Serrano M.G."/>
            <person name="Alves J.M."/>
            <person name="Parikh H."/>
            <person name="Huang B."/>
            <person name="Lee V."/>
            <person name="Espinosa-Alvarez O."/>
            <person name="Ortiz P.A."/>
            <person name="Costa-Martins A.G."/>
            <person name="Teixeira M.M."/>
            <person name="Buck G.A."/>
        </authorList>
    </citation>
    <scope>NUCLEOTIDE SEQUENCE [LARGE SCALE GENOMIC DNA]</scope>
    <source>
        <strain evidence="1 2">025E</strain>
    </source>
</reference>
<dbReference type="AlphaFoldDB" id="A0A422NW81"/>
<protein>
    <submittedName>
        <fullName evidence="1">Uncharacterized protein</fullName>
    </submittedName>
</protein>
<proteinExistence type="predicted"/>
<evidence type="ECO:0000313" key="1">
    <source>
        <dbReference type="EMBL" id="RNF09753.1"/>
    </source>
</evidence>
<accession>A0A422NW81</accession>
<dbReference type="GeneID" id="40320585"/>
<gene>
    <name evidence="1" type="ORF">Tco025E_06974</name>
</gene>
<evidence type="ECO:0000313" key="2">
    <source>
        <dbReference type="Proteomes" id="UP000284403"/>
    </source>
</evidence>
<dbReference type="OrthoDB" id="273511at2759"/>
<comment type="caution">
    <text evidence="1">The sequence shown here is derived from an EMBL/GenBank/DDBJ whole genome shotgun (WGS) entry which is preliminary data.</text>
</comment>
<organism evidence="1 2">
    <name type="scientific">Trypanosoma conorhini</name>
    <dbReference type="NCBI Taxonomy" id="83891"/>
    <lineage>
        <taxon>Eukaryota</taxon>
        <taxon>Discoba</taxon>
        <taxon>Euglenozoa</taxon>
        <taxon>Kinetoplastea</taxon>
        <taxon>Metakinetoplastina</taxon>
        <taxon>Trypanosomatida</taxon>
        <taxon>Trypanosomatidae</taxon>
        <taxon>Trypanosoma</taxon>
    </lineage>
</organism>
<name>A0A422NW81_9TRYP</name>
<dbReference type="Proteomes" id="UP000284403">
    <property type="component" value="Unassembled WGS sequence"/>
</dbReference>
<dbReference type="RefSeq" id="XP_029226086.1">
    <property type="nucleotide sequence ID" value="XM_029373841.1"/>
</dbReference>
<keyword evidence="2" id="KW-1185">Reference proteome</keyword>
<dbReference type="EMBL" id="MKKU01000502">
    <property type="protein sequence ID" value="RNF09753.1"/>
    <property type="molecule type" value="Genomic_DNA"/>
</dbReference>
<sequence>MDVAEFLSGRAEEVEAFSALLFRKRPREEGDGGFEPPLPPKPRSVVQYRRPSSANVPLSDVVRLAKFHSRRSRRFGRLLEGGAPLPASTAAVDAGQVQKKKRPLTYKAWCLLLRRRRRLAWRRRATARRRMRRRHIALRHGKMQLPLCTCGSSAAAAAPPPGSPSALSSSGGRTAVLWLPSHWRLCRRFHYGVVKTRVDCCPSSSADDGVPPRLPTVRVAVPMKCRRKQHRVLQRWAARLPSCSAQAKPYRRPECKPMAVPPPLCFAAERSHVCVWTVQPRKPWHSLGAKEVLDLLMLRTNGAPPAALHTRHLAATATSQVNNAPQEAFWQRCEDGVFYGHMWSLRRTNPQATCLPSTKTGPSDSDAAPIVVPVKLLRNGDADGVTYLLVASAPVQFGARAKRKLKIQLISHWNPCGAAKPMCSMFELWCCADALRPTGDETPSETDASVILQWIRRRVNAAVGRWRRAKEGASATQGEEAGKARPSSLLRATTVCCFPSLPTTVETIDHLTFPVHRCVMSILVVSAESSSQWGSSGTLVWRNCRQHFQFARHLFASLTDSSATAWRTTRREDEKMALAFLRCQSLGYTRNVRVIGEEERETLLRLIGCPAFADVSGANASFQVSRMARLRCSPSNAHRRVLLKFAAKGGREHQREGSSLFALKPGNPAELLHIGALTSAPFFSMRFGARVAYAWVWDDAGWELAELHTRDALRAAASKGKDGCYEEPTADGAIEHRDASSSCGACFLLSAAEKVSRILPFLSNAPVHVPGWSAPSSPLQGEKQQHQYKHRRCAKRTRVGAPCGPRRNKVLAGDGGSAVRC</sequence>